<dbReference type="PRINTS" id="PR00598">
    <property type="entry name" value="HTHMARR"/>
</dbReference>
<feature type="compositionally biased region" description="Basic and acidic residues" evidence="1">
    <location>
        <begin position="1"/>
        <end position="11"/>
    </location>
</feature>
<keyword evidence="4" id="KW-1185">Reference proteome</keyword>
<dbReference type="SMART" id="SM00347">
    <property type="entry name" value="HTH_MARR"/>
    <property type="match status" value="1"/>
</dbReference>
<evidence type="ECO:0000313" key="4">
    <source>
        <dbReference type="Proteomes" id="UP001500668"/>
    </source>
</evidence>
<protein>
    <recommendedName>
        <fullName evidence="2">HTH marR-type domain-containing protein</fullName>
    </recommendedName>
</protein>
<dbReference type="PANTHER" id="PTHR33164">
    <property type="entry name" value="TRANSCRIPTIONAL REGULATOR, MARR FAMILY"/>
    <property type="match status" value="1"/>
</dbReference>
<name>A0ABP3QMV2_9ACTN</name>
<dbReference type="Proteomes" id="UP001500668">
    <property type="component" value="Unassembled WGS sequence"/>
</dbReference>
<dbReference type="InterPro" id="IPR036390">
    <property type="entry name" value="WH_DNA-bd_sf"/>
</dbReference>
<dbReference type="EMBL" id="BAAACA010000014">
    <property type="protein sequence ID" value="GAA0593870.1"/>
    <property type="molecule type" value="Genomic_DNA"/>
</dbReference>
<gene>
    <name evidence="3" type="ORF">GCM10010394_24020</name>
</gene>
<evidence type="ECO:0000256" key="1">
    <source>
        <dbReference type="SAM" id="MobiDB-lite"/>
    </source>
</evidence>
<organism evidence="3 4">
    <name type="scientific">Streptomyces crystallinus</name>
    <dbReference type="NCBI Taxonomy" id="68191"/>
    <lineage>
        <taxon>Bacteria</taxon>
        <taxon>Bacillati</taxon>
        <taxon>Actinomycetota</taxon>
        <taxon>Actinomycetes</taxon>
        <taxon>Kitasatosporales</taxon>
        <taxon>Streptomycetaceae</taxon>
        <taxon>Streptomyces</taxon>
    </lineage>
</organism>
<sequence>MLLSDTPRRDTPTGPSSVLGPTVRRARRSLEGAGGMTVSKELGVADPPLFEGLQHLHGFLLCKAAQAVTVFVERDLSPLHVTMRQFGVLAVVAAEPGLNQRAVGNRLRINRMTIVALVDTLEGTGLMERRRGPDRRSLALHLTERGIVRLREAQEVLAEVHREFLSPLSAEEREALRKLLVRLVVVRQPGL</sequence>
<dbReference type="InterPro" id="IPR036388">
    <property type="entry name" value="WH-like_DNA-bd_sf"/>
</dbReference>
<dbReference type="PANTHER" id="PTHR33164:SF43">
    <property type="entry name" value="HTH-TYPE TRANSCRIPTIONAL REPRESSOR YETL"/>
    <property type="match status" value="1"/>
</dbReference>
<evidence type="ECO:0000259" key="2">
    <source>
        <dbReference type="PROSITE" id="PS50995"/>
    </source>
</evidence>
<accession>A0ABP3QMV2</accession>
<evidence type="ECO:0000313" key="3">
    <source>
        <dbReference type="EMBL" id="GAA0593870.1"/>
    </source>
</evidence>
<dbReference type="Pfam" id="PF01047">
    <property type="entry name" value="MarR"/>
    <property type="match status" value="1"/>
</dbReference>
<dbReference type="InterPro" id="IPR000835">
    <property type="entry name" value="HTH_MarR-typ"/>
</dbReference>
<proteinExistence type="predicted"/>
<comment type="caution">
    <text evidence="3">The sequence shown here is derived from an EMBL/GenBank/DDBJ whole genome shotgun (WGS) entry which is preliminary data.</text>
</comment>
<feature type="region of interest" description="Disordered" evidence="1">
    <location>
        <begin position="1"/>
        <end position="20"/>
    </location>
</feature>
<reference evidence="4" key="1">
    <citation type="journal article" date="2019" name="Int. J. Syst. Evol. Microbiol.">
        <title>The Global Catalogue of Microorganisms (GCM) 10K type strain sequencing project: providing services to taxonomists for standard genome sequencing and annotation.</title>
        <authorList>
            <consortium name="The Broad Institute Genomics Platform"/>
            <consortium name="The Broad Institute Genome Sequencing Center for Infectious Disease"/>
            <person name="Wu L."/>
            <person name="Ma J."/>
        </authorList>
    </citation>
    <scope>NUCLEOTIDE SEQUENCE [LARGE SCALE GENOMIC DNA]</scope>
    <source>
        <strain evidence="4">JCM 5067</strain>
    </source>
</reference>
<dbReference type="InterPro" id="IPR039422">
    <property type="entry name" value="MarR/SlyA-like"/>
</dbReference>
<dbReference type="Gene3D" id="1.10.10.10">
    <property type="entry name" value="Winged helix-like DNA-binding domain superfamily/Winged helix DNA-binding domain"/>
    <property type="match status" value="1"/>
</dbReference>
<feature type="domain" description="HTH marR-type" evidence="2">
    <location>
        <begin position="54"/>
        <end position="185"/>
    </location>
</feature>
<dbReference type="SUPFAM" id="SSF46785">
    <property type="entry name" value="Winged helix' DNA-binding domain"/>
    <property type="match status" value="1"/>
</dbReference>
<dbReference type="PROSITE" id="PS50995">
    <property type="entry name" value="HTH_MARR_2"/>
    <property type="match status" value="1"/>
</dbReference>